<evidence type="ECO:0000313" key="8">
    <source>
        <dbReference type="EMBL" id="KAK9106049.1"/>
    </source>
</evidence>
<dbReference type="FunFam" id="2.60.40.10:FF:001513">
    <property type="entry name" value="Protein PTST, chloroplastic"/>
    <property type="match status" value="1"/>
</dbReference>
<dbReference type="InterPro" id="IPR032640">
    <property type="entry name" value="AMPK1_CBM"/>
</dbReference>
<feature type="domain" description="AMP-activated protein kinase glycogen-binding" evidence="7">
    <location>
        <begin position="214"/>
        <end position="283"/>
    </location>
</feature>
<evidence type="ECO:0000256" key="6">
    <source>
        <dbReference type="SAM" id="Coils"/>
    </source>
</evidence>
<dbReference type="Pfam" id="PF16561">
    <property type="entry name" value="AMPK1_CBM"/>
    <property type="match status" value="1"/>
</dbReference>
<dbReference type="InterPro" id="IPR013783">
    <property type="entry name" value="Ig-like_fold"/>
</dbReference>
<evidence type="ECO:0000259" key="7">
    <source>
        <dbReference type="Pfam" id="PF16561"/>
    </source>
</evidence>
<dbReference type="GO" id="GO:0009507">
    <property type="term" value="C:chloroplast"/>
    <property type="evidence" value="ECO:0007669"/>
    <property type="project" value="UniProtKB-SubCell"/>
</dbReference>
<proteinExistence type="predicted"/>
<evidence type="ECO:0000256" key="2">
    <source>
        <dbReference type="ARBA" id="ARBA00022528"/>
    </source>
</evidence>
<dbReference type="InterPro" id="IPR014756">
    <property type="entry name" value="Ig_E-set"/>
</dbReference>
<evidence type="ECO:0000256" key="1">
    <source>
        <dbReference type="ARBA" id="ARBA00004229"/>
    </source>
</evidence>
<sequence>MASVARYLGKNVSWPSWHSKKSEEYHRPTHRLISFKTRMDSQSSTFGHQSFTDRHLDRHLAWKMFAVPVSVDDAPSPSSSQEDENNADALDYSSETVPTLLNSDQLQALMADSARSKLAKKLSEANQHNRFLKRQLQAREDESVQFKSDLAVMELELQALVKLAEEVAQTSTPPDSRKINGKYIQSHLLDRLEAVHEKVKEQIKDVDAIQSKDVPLCWFGMAESVQVMGSFDGWSQGESLSQEYDGSINKFSTTLMLRPGRYEIKFLVDGEWQLSPEFPTVGEGLFENNLLVVE</sequence>
<keyword evidence="3" id="KW-0934">Plastid</keyword>
<accession>A0AAP0I2Z6</accession>
<keyword evidence="9" id="KW-1185">Reference proteome</keyword>
<dbReference type="Proteomes" id="UP001419268">
    <property type="component" value="Unassembled WGS sequence"/>
</dbReference>
<gene>
    <name evidence="8" type="ORF">Scep_022893</name>
</gene>
<evidence type="ECO:0000313" key="9">
    <source>
        <dbReference type="Proteomes" id="UP001419268"/>
    </source>
</evidence>
<comment type="caution">
    <text evidence="8">The sequence shown here is derived from an EMBL/GenBank/DDBJ whole genome shotgun (WGS) entry which is preliminary data.</text>
</comment>
<dbReference type="PANTHER" id="PTHR47342:SF1">
    <property type="entry name" value="PROTEIN PTST, CHLOROPLASTIC"/>
    <property type="match status" value="1"/>
</dbReference>
<dbReference type="AlphaFoldDB" id="A0AAP0I2Z6"/>
<name>A0AAP0I2Z6_9MAGN</name>
<dbReference type="CDD" id="cd02859">
    <property type="entry name" value="E_set_AMPKbeta_like_N"/>
    <property type="match status" value="1"/>
</dbReference>
<reference evidence="8 9" key="1">
    <citation type="submission" date="2024-01" db="EMBL/GenBank/DDBJ databases">
        <title>Genome assemblies of Stephania.</title>
        <authorList>
            <person name="Yang L."/>
        </authorList>
    </citation>
    <scope>NUCLEOTIDE SEQUENCE [LARGE SCALE GENOMIC DNA]</scope>
    <source>
        <strain evidence="8">JXDWG</strain>
        <tissue evidence="8">Leaf</tissue>
    </source>
</reference>
<dbReference type="PANTHER" id="PTHR47342">
    <property type="entry name" value="PROTEIN PTST, CHLOROPLASTIC"/>
    <property type="match status" value="1"/>
</dbReference>
<evidence type="ECO:0000256" key="3">
    <source>
        <dbReference type="ARBA" id="ARBA00022640"/>
    </source>
</evidence>
<dbReference type="EMBL" id="JBBNAG010000009">
    <property type="protein sequence ID" value="KAK9106049.1"/>
    <property type="molecule type" value="Genomic_DNA"/>
</dbReference>
<evidence type="ECO:0000256" key="4">
    <source>
        <dbReference type="ARBA" id="ARBA00022946"/>
    </source>
</evidence>
<dbReference type="GO" id="GO:0019252">
    <property type="term" value="P:starch biosynthetic process"/>
    <property type="evidence" value="ECO:0007669"/>
    <property type="project" value="UniProtKB-ARBA"/>
</dbReference>
<keyword evidence="4" id="KW-0809">Transit peptide</keyword>
<evidence type="ECO:0000256" key="5">
    <source>
        <dbReference type="ARBA" id="ARBA00023054"/>
    </source>
</evidence>
<dbReference type="Gene3D" id="2.60.40.10">
    <property type="entry name" value="Immunoglobulins"/>
    <property type="match status" value="1"/>
</dbReference>
<feature type="coiled-coil region" evidence="6">
    <location>
        <begin position="115"/>
        <end position="142"/>
    </location>
</feature>
<protein>
    <recommendedName>
        <fullName evidence="7">AMP-activated protein kinase glycogen-binding domain-containing protein</fullName>
    </recommendedName>
</protein>
<comment type="subcellular location">
    <subcellularLocation>
        <location evidence="1">Plastid</location>
        <location evidence="1">Chloroplast</location>
    </subcellularLocation>
</comment>
<keyword evidence="2" id="KW-0150">Chloroplast</keyword>
<organism evidence="8 9">
    <name type="scientific">Stephania cephalantha</name>
    <dbReference type="NCBI Taxonomy" id="152367"/>
    <lineage>
        <taxon>Eukaryota</taxon>
        <taxon>Viridiplantae</taxon>
        <taxon>Streptophyta</taxon>
        <taxon>Embryophyta</taxon>
        <taxon>Tracheophyta</taxon>
        <taxon>Spermatophyta</taxon>
        <taxon>Magnoliopsida</taxon>
        <taxon>Ranunculales</taxon>
        <taxon>Menispermaceae</taxon>
        <taxon>Menispermoideae</taxon>
        <taxon>Cissampelideae</taxon>
        <taxon>Stephania</taxon>
    </lineage>
</organism>
<keyword evidence="5 6" id="KW-0175">Coiled coil</keyword>
<dbReference type="SUPFAM" id="SSF81296">
    <property type="entry name" value="E set domains"/>
    <property type="match status" value="1"/>
</dbReference>